<feature type="region of interest" description="Disordered" evidence="1">
    <location>
        <begin position="537"/>
        <end position="575"/>
    </location>
</feature>
<accession>A0ABM1LBM8</accession>
<feature type="compositionally biased region" description="Basic residues" evidence="1">
    <location>
        <begin position="559"/>
        <end position="575"/>
    </location>
</feature>
<feature type="domain" description="Mitochondrial splicing suppressor 51-like C-terminal" evidence="2">
    <location>
        <begin position="347"/>
        <end position="416"/>
    </location>
</feature>
<name>A0ABM1LBM8_GEKJA</name>
<feature type="region of interest" description="Disordered" evidence="1">
    <location>
        <begin position="432"/>
        <end position="462"/>
    </location>
</feature>
<evidence type="ECO:0000313" key="3">
    <source>
        <dbReference type="Proteomes" id="UP000694871"/>
    </source>
</evidence>
<dbReference type="RefSeq" id="XP_015283365.1">
    <property type="nucleotide sequence ID" value="XM_015427879.1"/>
</dbReference>
<evidence type="ECO:0000313" key="4">
    <source>
        <dbReference type="RefSeq" id="XP_015283365.1"/>
    </source>
</evidence>
<dbReference type="PANTHER" id="PTHR47085:SF1">
    <property type="entry name" value="ZINC FINGER MYND DOMAIN-CONTAINING PROTEIN 15"/>
    <property type="match status" value="1"/>
</dbReference>
<dbReference type="Pfam" id="PF20179">
    <property type="entry name" value="MSS51_C"/>
    <property type="match status" value="1"/>
</dbReference>
<sequence length="575" mass="63874">MEFVTGYRAEILDFAELLFGWYRCFLLDSACRGGHERRKRLEASIRRLPPDPALWVLHVLANRALAFTISDPGQQVGGRFYSEEALALRDLDRFITFVSAGEEDEEEAAASETAQPLWRIDHLLLLTDEQGTILGFDFSLGGPSGASGPEPLEARAAALLCHSMACPLGAGEPRRPKTLAVGDPALHNPHCQAVLYCSERCRKLDWNRSPEDIGHQFWCQRMAGYMSHVQELANLPFTFTTEVTSENFNKEGFLSARGLTRGYWAGESMLVRAPDYGVGLLGRAEEPVAFLHSGNPFEALRPEGGMALPPAPAEPPAPRTFFGSWKEYYQWRGLPLGAPLAVLLGSPLTTYYIITQLAPQHFPELNILNKQSLRIHVVEAGKEFGVLMVFWELSVLLPHVSLELLFVGDSLPRELDGQQFLLQRDGRRDVWGPRRRPSGWGPPLGSVGRRCTSQPSPSLSRLRPQSLRVPAYFTECSEYSCAVDEAAVSMATGGSASPAHMNPFRSPFRQAGIDNAMPWYANAFIFHLIYKAAPGNQRQIPAPPSPPLPANGNPEPTRSRRKEKRQIRPGGRRRK</sequence>
<dbReference type="InterPro" id="IPR046824">
    <property type="entry name" value="Mss51-like_C"/>
</dbReference>
<proteinExistence type="predicted"/>
<dbReference type="Proteomes" id="UP000694871">
    <property type="component" value="Unplaced"/>
</dbReference>
<gene>
    <name evidence="4" type="primary">ZMYND15</name>
</gene>
<protein>
    <submittedName>
        <fullName evidence="4">Zinc finger MYND domain-containing protein 15</fullName>
    </submittedName>
</protein>
<evidence type="ECO:0000259" key="2">
    <source>
        <dbReference type="Pfam" id="PF20179"/>
    </source>
</evidence>
<dbReference type="SUPFAM" id="SSF144232">
    <property type="entry name" value="HIT/MYND zinc finger-like"/>
    <property type="match status" value="1"/>
</dbReference>
<organism evidence="3 4">
    <name type="scientific">Gekko japonicus</name>
    <name type="common">Schlegel's Japanese gecko</name>
    <dbReference type="NCBI Taxonomy" id="146911"/>
    <lineage>
        <taxon>Eukaryota</taxon>
        <taxon>Metazoa</taxon>
        <taxon>Chordata</taxon>
        <taxon>Craniata</taxon>
        <taxon>Vertebrata</taxon>
        <taxon>Euteleostomi</taxon>
        <taxon>Lepidosauria</taxon>
        <taxon>Squamata</taxon>
        <taxon>Bifurcata</taxon>
        <taxon>Gekkota</taxon>
        <taxon>Gekkonidae</taxon>
        <taxon>Gekkoninae</taxon>
        <taxon>Gekko</taxon>
    </lineage>
</organism>
<dbReference type="GeneID" id="107124415"/>
<evidence type="ECO:0000256" key="1">
    <source>
        <dbReference type="SAM" id="MobiDB-lite"/>
    </source>
</evidence>
<feature type="compositionally biased region" description="Low complexity" evidence="1">
    <location>
        <begin position="453"/>
        <end position="462"/>
    </location>
</feature>
<keyword evidence="3" id="KW-1185">Reference proteome</keyword>
<dbReference type="InterPro" id="IPR042989">
    <property type="entry name" value="ZMY15"/>
</dbReference>
<reference evidence="4" key="1">
    <citation type="submission" date="2025-08" db="UniProtKB">
        <authorList>
            <consortium name="RefSeq"/>
        </authorList>
    </citation>
    <scope>IDENTIFICATION</scope>
</reference>
<dbReference type="PANTHER" id="PTHR47085">
    <property type="entry name" value="ZINC FINGER MYND DOMAIN-CONTAINING PROTEIN 15"/>
    <property type="match status" value="1"/>
</dbReference>